<feature type="compositionally biased region" description="Basic and acidic residues" evidence="2">
    <location>
        <begin position="612"/>
        <end position="628"/>
    </location>
</feature>
<feature type="compositionally biased region" description="Basic and acidic residues" evidence="2">
    <location>
        <begin position="451"/>
        <end position="470"/>
    </location>
</feature>
<feature type="compositionally biased region" description="Basic and acidic residues" evidence="2">
    <location>
        <begin position="307"/>
        <end position="317"/>
    </location>
</feature>
<dbReference type="GO" id="GO:0005929">
    <property type="term" value="C:cilium"/>
    <property type="evidence" value="ECO:0007669"/>
    <property type="project" value="GOC"/>
</dbReference>
<keyword evidence="1" id="KW-0175">Coiled coil</keyword>
<accession>A0A7M6DQG2</accession>
<dbReference type="RefSeq" id="XP_066936800.1">
    <property type="nucleotide sequence ID" value="XM_067080699.1"/>
</dbReference>
<dbReference type="GO" id="GO:0034451">
    <property type="term" value="C:centriolar satellite"/>
    <property type="evidence" value="ECO:0007669"/>
    <property type="project" value="TreeGrafter"/>
</dbReference>
<protein>
    <submittedName>
        <fullName evidence="3">Uncharacterized protein</fullName>
    </submittedName>
</protein>
<feature type="compositionally biased region" description="Low complexity" evidence="2">
    <location>
        <begin position="268"/>
        <end position="281"/>
    </location>
</feature>
<dbReference type="GO" id="GO:0035735">
    <property type="term" value="P:intraciliary transport involved in cilium assembly"/>
    <property type="evidence" value="ECO:0007669"/>
    <property type="project" value="InterPro"/>
</dbReference>
<feature type="region of interest" description="Disordered" evidence="2">
    <location>
        <begin position="700"/>
        <end position="727"/>
    </location>
</feature>
<feature type="compositionally biased region" description="Polar residues" evidence="2">
    <location>
        <begin position="100"/>
        <end position="123"/>
    </location>
</feature>
<feature type="compositionally biased region" description="Polar residues" evidence="2">
    <location>
        <begin position="156"/>
        <end position="171"/>
    </location>
</feature>
<feature type="region of interest" description="Disordered" evidence="2">
    <location>
        <begin position="754"/>
        <end position="786"/>
    </location>
</feature>
<reference evidence="3" key="1">
    <citation type="submission" date="2021-01" db="UniProtKB">
        <authorList>
            <consortium name="EnsemblMetazoa"/>
        </authorList>
    </citation>
    <scope>IDENTIFICATION</scope>
</reference>
<organism evidence="3 4">
    <name type="scientific">Clytia hemisphaerica</name>
    <dbReference type="NCBI Taxonomy" id="252671"/>
    <lineage>
        <taxon>Eukaryota</taxon>
        <taxon>Metazoa</taxon>
        <taxon>Cnidaria</taxon>
        <taxon>Hydrozoa</taxon>
        <taxon>Hydroidolina</taxon>
        <taxon>Leptothecata</taxon>
        <taxon>Obeliida</taxon>
        <taxon>Clytiidae</taxon>
        <taxon>Clytia</taxon>
    </lineage>
</organism>
<proteinExistence type="predicted"/>
<feature type="coiled-coil region" evidence="1">
    <location>
        <begin position="993"/>
        <end position="1065"/>
    </location>
</feature>
<feature type="coiled-coil region" evidence="1">
    <location>
        <begin position="839"/>
        <end position="909"/>
    </location>
</feature>
<dbReference type="PANTHER" id="PTHR31540">
    <property type="entry name" value="CENTROSOMAL PROTEIN OF 131 KDA"/>
    <property type="match status" value="1"/>
</dbReference>
<dbReference type="InterPro" id="IPR030465">
    <property type="entry name" value="CEP131"/>
</dbReference>
<feature type="compositionally biased region" description="Acidic residues" evidence="2">
    <location>
        <begin position="346"/>
        <end position="355"/>
    </location>
</feature>
<feature type="compositionally biased region" description="Low complexity" evidence="2">
    <location>
        <begin position="27"/>
        <end position="39"/>
    </location>
</feature>
<dbReference type="EnsemblMetazoa" id="CLYHEMT022102.1">
    <property type="protein sequence ID" value="CLYHEMP022102.1"/>
    <property type="gene ID" value="CLYHEMG022102"/>
</dbReference>
<evidence type="ECO:0000256" key="2">
    <source>
        <dbReference type="SAM" id="MobiDB-lite"/>
    </source>
</evidence>
<evidence type="ECO:0000313" key="4">
    <source>
        <dbReference type="Proteomes" id="UP000594262"/>
    </source>
</evidence>
<dbReference type="OrthoDB" id="197735at2759"/>
<feature type="region of interest" description="Disordered" evidence="2">
    <location>
        <begin position="393"/>
        <end position="413"/>
    </location>
</feature>
<feature type="region of interest" description="Disordered" evidence="2">
    <location>
        <begin position="425"/>
        <end position="473"/>
    </location>
</feature>
<name>A0A7M6DQG2_9CNID</name>
<dbReference type="GeneID" id="136824722"/>
<keyword evidence="4" id="KW-1185">Reference proteome</keyword>
<feature type="coiled-coil region" evidence="1">
    <location>
        <begin position="1145"/>
        <end position="1337"/>
    </location>
</feature>
<feature type="compositionally biased region" description="Basic and acidic residues" evidence="2">
    <location>
        <begin position="172"/>
        <end position="182"/>
    </location>
</feature>
<feature type="compositionally biased region" description="Low complexity" evidence="2">
    <location>
        <begin position="762"/>
        <end position="771"/>
    </location>
</feature>
<feature type="region of interest" description="Disordered" evidence="2">
    <location>
        <begin position="560"/>
        <end position="666"/>
    </location>
</feature>
<evidence type="ECO:0000256" key="1">
    <source>
        <dbReference type="SAM" id="Coils"/>
    </source>
</evidence>
<feature type="region of interest" description="Disordered" evidence="2">
    <location>
        <begin position="1"/>
        <end position="355"/>
    </location>
</feature>
<dbReference type="PANTHER" id="PTHR31540:SF1">
    <property type="entry name" value="CENTROSOMAL PROTEIN OF 131 KDA"/>
    <property type="match status" value="1"/>
</dbReference>
<evidence type="ECO:0000313" key="3">
    <source>
        <dbReference type="EnsemblMetazoa" id="CLYHEMP022102.1"/>
    </source>
</evidence>
<feature type="compositionally biased region" description="Polar residues" evidence="2">
    <location>
        <begin position="645"/>
        <end position="662"/>
    </location>
</feature>
<dbReference type="GO" id="GO:0010824">
    <property type="term" value="P:regulation of centrosome duplication"/>
    <property type="evidence" value="ECO:0007669"/>
    <property type="project" value="TreeGrafter"/>
</dbReference>
<sequence>MASMRRTSSIDKTKTRVKHNRSSSQNSSVDDLLKVSSVSPQRNDKGSKTKSALEISGNTRKLKPRPSSRPNSSRTSKKTVPSEKKPAWLIKQSTEDETPRYTTSIRPSMQDFLDTSTTESQYNPPKDSLDDLNYQDRQLNADKSLLELLSEDTPRSEISTGRSSKLDNTNETSRDDDLDHIFFKSNNSSNYSKIDAKDTSKPKVRNALLNSKHLTSKSTTKSKPRVDKARKSSITKESMVVKTFSTDDSYQNKSVGNSRSKDPYFIRSFSNSSKKNSQKHSSYTDLFDSKNKNKKSSKSLASSNFYDTEHSNKRTYGDQESIGDDDLSMEDLTARSGQETSTYRLEEDEDFTRDTLEDECSIESSPGVENIADASDDIDQFFTDTGHIKNTRKFDRKDSSEFDNNDDGDFIPTKDIGSEKKLLDSRDEAFTGGGTKTYEKGPFDQYSSVQDKSKNKQNSKSDRYSKEPRNKKSHIVVTADYSHGDKTHAARLIQVWWRRTKIRKTAGAAAIKRMMEQKQELMKQRLSMERELEYKKQVDQFEEVKKKEEKARQVRQQIIADMHKKSDNGGTSLQKKNKTNIKYALPNGKVSPQKNAERSRAKKKPSRGSVKPMEEPVVRKNEKEEKRPNTSSSVGRHIDEIFESSCKNTNSSAENTPRSNTLKEQEDEDGITLISESVTSQTKTTYSDLMKTLKDLEDDVTDDDKNKYLPKKSSTFEESKSSEGMPSLGSTLLSADKLQSIMSFLDEVERTEDDVRSEVTRTSRSMCSSTSQLTLISQPPHDETSTTLLDDEKQSIYKPNKYDDLNIDSASQVASDITDAINAQRMEMDEKERTLGMMKKAMNQQKDFTTMQLKEMDKEHKKQLHIQRDDYEGTIKRHLSFIDQLIDDKKVLTKRCEELVSKLKDIDQKYTAKIKQITDSHTIEMKKQKEIMEAAEKIRREKWIKEKTHEIKEITVKGLEPDIQKLIAKHKAEIKKIKAMKQGEILEADERVGRKYIQQLDELRMQLEKEKEMAVRKERDIARQRFESQLREEEESFQQQRRRLLKEVEDEKERLAEQTQRMKSDFDEKKSAYEITLRQTLTHASTDHDKQLNHLRDKHLSEMQTLKEQLDIERQQWIENYMKKQETVLLAKERELKEGVRESRDKEIEMVIARLERETAEAREESERASENRTKRIRDKYETEIKELEHSERHIQEKCKSLKERVEELENDCIRLKSERKSKDQELIDNQKLTSRLQEERGKVTDIIRQEFADRLVILEEESKRLRSELSEEKARHKFDVEKVTNAKEEELEEVHKRVKKAIMKKEETTQLLRDQMMAAEKRAEHLEQLLAEQRKKILGK</sequence>
<dbReference type="Proteomes" id="UP000594262">
    <property type="component" value="Unplaced"/>
</dbReference>
<feature type="compositionally biased region" description="Polar residues" evidence="2">
    <location>
        <begin position="243"/>
        <end position="258"/>
    </location>
</feature>